<sequence>MKYMYIVDYEDGSTLKEKVNEWINENEENILEIIDIEYNQEGNLYFAIVSYLERGKE</sequence>
<dbReference type="EMBL" id="JANGAC010000013">
    <property type="protein sequence ID" value="MCQ4924521.1"/>
    <property type="molecule type" value="Genomic_DNA"/>
</dbReference>
<name>A0ABT1SDG5_9FIRM</name>
<dbReference type="Proteomes" id="UP001524478">
    <property type="component" value="Unassembled WGS sequence"/>
</dbReference>
<accession>A0ABT1SDG5</accession>
<gene>
    <name evidence="1" type="ORF">NE686_15575</name>
</gene>
<evidence type="ECO:0000313" key="1">
    <source>
        <dbReference type="EMBL" id="MCQ4924521.1"/>
    </source>
</evidence>
<protein>
    <recommendedName>
        <fullName evidence="3">Sporulation protein Cse60</fullName>
    </recommendedName>
</protein>
<reference evidence="1 2" key="1">
    <citation type="submission" date="2022-06" db="EMBL/GenBank/DDBJ databases">
        <title>Isolation of gut microbiota from human fecal samples.</title>
        <authorList>
            <person name="Pamer E.G."/>
            <person name="Barat B."/>
            <person name="Waligurski E."/>
            <person name="Medina S."/>
            <person name="Paddock L."/>
            <person name="Mostad J."/>
        </authorList>
    </citation>
    <scope>NUCLEOTIDE SEQUENCE [LARGE SCALE GENOMIC DNA]</scope>
    <source>
        <strain evidence="1 2">DFI.7.95</strain>
    </source>
</reference>
<evidence type="ECO:0008006" key="3">
    <source>
        <dbReference type="Google" id="ProtNLM"/>
    </source>
</evidence>
<comment type="caution">
    <text evidence="1">The sequence shown here is derived from an EMBL/GenBank/DDBJ whole genome shotgun (WGS) entry which is preliminary data.</text>
</comment>
<proteinExistence type="predicted"/>
<evidence type="ECO:0000313" key="2">
    <source>
        <dbReference type="Proteomes" id="UP001524478"/>
    </source>
</evidence>
<organism evidence="1 2">
    <name type="scientific">Tissierella carlieri</name>
    <dbReference type="NCBI Taxonomy" id="689904"/>
    <lineage>
        <taxon>Bacteria</taxon>
        <taxon>Bacillati</taxon>
        <taxon>Bacillota</taxon>
        <taxon>Tissierellia</taxon>
        <taxon>Tissierellales</taxon>
        <taxon>Tissierellaceae</taxon>
        <taxon>Tissierella</taxon>
    </lineage>
</organism>
<dbReference type="RefSeq" id="WP_158220130.1">
    <property type="nucleotide sequence ID" value="NZ_CP172320.1"/>
</dbReference>
<keyword evidence="2" id="KW-1185">Reference proteome</keyword>